<keyword evidence="6" id="KW-0862">Zinc</keyword>
<dbReference type="CDD" id="cd21077">
    <property type="entry name" value="DBD_Rad14"/>
    <property type="match status" value="1"/>
</dbReference>
<dbReference type="GO" id="GO:0008270">
    <property type="term" value="F:zinc ion binding"/>
    <property type="evidence" value="ECO:0007669"/>
    <property type="project" value="UniProtKB-KW"/>
</dbReference>
<feature type="region of interest" description="Disordered" evidence="11">
    <location>
        <begin position="27"/>
        <end position="77"/>
    </location>
</feature>
<evidence type="ECO:0000256" key="5">
    <source>
        <dbReference type="ARBA" id="ARBA00022771"/>
    </source>
</evidence>
<dbReference type="InterPro" id="IPR037129">
    <property type="entry name" value="XPA_sf"/>
</dbReference>
<gene>
    <name evidence="13" type="ORF">HCBG_05793</name>
</gene>
<feature type="compositionally biased region" description="Basic and acidic residues" evidence="11">
    <location>
        <begin position="308"/>
        <end position="319"/>
    </location>
</feature>
<dbReference type="PROSITE" id="PS00753">
    <property type="entry name" value="XPA_2"/>
    <property type="match status" value="1"/>
</dbReference>
<dbReference type="AlphaFoldDB" id="C0NRL3"/>
<dbReference type="PANTHER" id="PTHR10142">
    <property type="entry name" value="DNA REPAIR PROTEIN COMPLEMENTING XP-A CELLS"/>
    <property type="match status" value="1"/>
</dbReference>
<organism evidence="13 14">
    <name type="scientific">Ajellomyces capsulatus (strain G186AR / H82 / ATCC MYA-2454 / RMSCC 2432)</name>
    <name type="common">Darling's disease fungus</name>
    <name type="synonym">Histoplasma capsulatum</name>
    <dbReference type="NCBI Taxonomy" id="447093"/>
    <lineage>
        <taxon>Eukaryota</taxon>
        <taxon>Fungi</taxon>
        <taxon>Dikarya</taxon>
        <taxon>Ascomycota</taxon>
        <taxon>Pezizomycotina</taxon>
        <taxon>Eurotiomycetes</taxon>
        <taxon>Eurotiomycetidae</taxon>
        <taxon>Onygenales</taxon>
        <taxon>Ajellomycetaceae</taxon>
        <taxon>Histoplasma</taxon>
    </lineage>
</organism>
<keyword evidence="4" id="KW-0227">DNA damage</keyword>
<dbReference type="RefSeq" id="XP_045286010.1">
    <property type="nucleotide sequence ID" value="XM_045432842.1"/>
</dbReference>
<evidence type="ECO:0000256" key="7">
    <source>
        <dbReference type="ARBA" id="ARBA00023125"/>
    </source>
</evidence>
<dbReference type="GO" id="GO:0003684">
    <property type="term" value="F:damaged DNA binding"/>
    <property type="evidence" value="ECO:0007669"/>
    <property type="project" value="InterPro"/>
</dbReference>
<feature type="compositionally biased region" description="Basic and acidic residues" evidence="11">
    <location>
        <begin position="63"/>
        <end position="77"/>
    </location>
</feature>
<dbReference type="GO" id="GO:0006284">
    <property type="term" value="P:base-excision repair"/>
    <property type="evidence" value="ECO:0007669"/>
    <property type="project" value="TreeGrafter"/>
</dbReference>
<proteinExistence type="inferred from homology"/>
<keyword evidence="9" id="KW-0539">Nucleus</keyword>
<comment type="similarity">
    <text evidence="2">Belongs to the XPA family.</text>
</comment>
<evidence type="ECO:0000259" key="12">
    <source>
        <dbReference type="Pfam" id="PF05181"/>
    </source>
</evidence>
<evidence type="ECO:0000256" key="2">
    <source>
        <dbReference type="ARBA" id="ARBA00005548"/>
    </source>
</evidence>
<dbReference type="FunCoup" id="C0NRL3">
    <property type="interactions" value="86"/>
</dbReference>
<dbReference type="InterPro" id="IPR022658">
    <property type="entry name" value="XPA_CS"/>
</dbReference>
<name>C0NRL3_AJECG</name>
<dbReference type="EMBL" id="GG663370">
    <property type="protein sequence ID" value="EEH05529.1"/>
    <property type="molecule type" value="Genomic_DNA"/>
</dbReference>
<dbReference type="SUPFAM" id="SSF46955">
    <property type="entry name" value="Putative DNA-binding domain"/>
    <property type="match status" value="1"/>
</dbReference>
<feature type="compositionally biased region" description="Low complexity" evidence="11">
    <location>
        <begin position="50"/>
        <end position="61"/>
    </location>
</feature>
<protein>
    <recommendedName>
        <fullName evidence="10">DNA repair protein RAD14</fullName>
    </recommendedName>
</protein>
<evidence type="ECO:0000313" key="14">
    <source>
        <dbReference type="Proteomes" id="UP000001631"/>
    </source>
</evidence>
<reference evidence="13" key="1">
    <citation type="submission" date="2009-02" db="EMBL/GenBank/DDBJ databases">
        <title>The Genome Sequence of Ajellomyces capsulatus strain G186AR.</title>
        <authorList>
            <consortium name="The Broad Institute Genome Sequencing Platform"/>
            <person name="Champion M."/>
            <person name="Cuomo C."/>
            <person name="Ma L.-J."/>
            <person name="Henn M.R."/>
            <person name="Sil A."/>
            <person name="Goldman B."/>
            <person name="Young S.K."/>
            <person name="Kodira C.D."/>
            <person name="Zeng Q."/>
            <person name="Koehrsen M."/>
            <person name="Alvarado L."/>
            <person name="Berlin A."/>
            <person name="Borenstein D."/>
            <person name="Chen Z."/>
            <person name="Engels R."/>
            <person name="Freedman E."/>
            <person name="Gellesch M."/>
            <person name="Goldberg J."/>
            <person name="Griggs A."/>
            <person name="Gujja S."/>
            <person name="Heiman D."/>
            <person name="Hepburn T."/>
            <person name="Howarth C."/>
            <person name="Jen D."/>
            <person name="Larson L."/>
            <person name="Lewis B."/>
            <person name="Mehta T."/>
            <person name="Park D."/>
            <person name="Pearson M."/>
            <person name="Roberts A."/>
            <person name="Saif S."/>
            <person name="Shea T."/>
            <person name="Shenoy N."/>
            <person name="Sisk P."/>
            <person name="Stolte C."/>
            <person name="Sykes S."/>
            <person name="Walk T."/>
            <person name="White J."/>
            <person name="Yandava C."/>
            <person name="Klein B."/>
            <person name="McEwen J.G."/>
            <person name="Puccia R."/>
            <person name="Goldman G.H."/>
            <person name="Felipe M.S."/>
            <person name="Nino-Vega G."/>
            <person name="San-Blas G."/>
            <person name="Taylor J."/>
            <person name="Mendoza L."/>
            <person name="Galagan J."/>
            <person name="Nusbaum C."/>
            <person name="Birren B."/>
        </authorList>
    </citation>
    <scope>NUCLEOTIDE SEQUENCE</scope>
    <source>
        <strain evidence="13">G186AR</strain>
    </source>
</reference>
<keyword evidence="3" id="KW-0479">Metal-binding</keyword>
<evidence type="ECO:0000256" key="11">
    <source>
        <dbReference type="SAM" id="MobiDB-lite"/>
    </source>
</evidence>
<dbReference type="Pfam" id="PF05181">
    <property type="entry name" value="XPA_C"/>
    <property type="match status" value="1"/>
</dbReference>
<dbReference type="GO" id="GO:1901255">
    <property type="term" value="P:nucleotide-excision repair involved in interstrand cross-link repair"/>
    <property type="evidence" value="ECO:0007669"/>
    <property type="project" value="TreeGrafter"/>
</dbReference>
<dbReference type="GO" id="GO:0000715">
    <property type="term" value="P:nucleotide-excision repair, DNA damage recognition"/>
    <property type="evidence" value="ECO:0007669"/>
    <property type="project" value="TreeGrafter"/>
</dbReference>
<dbReference type="HOGENOM" id="CLU_561349_0_0_1"/>
<accession>C0NRL3</accession>
<evidence type="ECO:0000256" key="8">
    <source>
        <dbReference type="ARBA" id="ARBA00023204"/>
    </source>
</evidence>
<dbReference type="InterPro" id="IPR000465">
    <property type="entry name" value="XPA/RAD14"/>
</dbReference>
<keyword evidence="5" id="KW-0863">Zinc-finger</keyword>
<keyword evidence="8" id="KW-0234">DNA repair</keyword>
<evidence type="ECO:0000256" key="10">
    <source>
        <dbReference type="ARBA" id="ARBA00072989"/>
    </source>
</evidence>
<dbReference type="InterPro" id="IPR009061">
    <property type="entry name" value="DNA-bd_dom_put_sf"/>
</dbReference>
<evidence type="ECO:0000256" key="4">
    <source>
        <dbReference type="ARBA" id="ARBA00022763"/>
    </source>
</evidence>
<dbReference type="GO" id="GO:0070914">
    <property type="term" value="P:UV-damage excision repair"/>
    <property type="evidence" value="ECO:0007669"/>
    <property type="project" value="TreeGrafter"/>
</dbReference>
<dbReference type="GeneID" id="69038809"/>
<dbReference type="GO" id="GO:0000110">
    <property type="term" value="C:nucleotide-excision repair factor 1 complex"/>
    <property type="evidence" value="ECO:0007669"/>
    <property type="project" value="TreeGrafter"/>
</dbReference>
<evidence type="ECO:0000256" key="1">
    <source>
        <dbReference type="ARBA" id="ARBA00004123"/>
    </source>
</evidence>
<dbReference type="NCBIfam" id="TIGR00598">
    <property type="entry name" value="rad14"/>
    <property type="match status" value="1"/>
</dbReference>
<keyword evidence="14" id="KW-1185">Reference proteome</keyword>
<evidence type="ECO:0000256" key="9">
    <source>
        <dbReference type="ARBA" id="ARBA00023242"/>
    </source>
</evidence>
<dbReference type="PANTHER" id="PTHR10142:SF0">
    <property type="entry name" value="DNA REPAIR PROTEIN COMPLEMENTING XP-A CELLS"/>
    <property type="match status" value="1"/>
</dbReference>
<keyword evidence="7" id="KW-0238">DNA-binding</keyword>
<dbReference type="InterPro" id="IPR022656">
    <property type="entry name" value="XPA_C"/>
</dbReference>
<evidence type="ECO:0000256" key="6">
    <source>
        <dbReference type="ARBA" id="ARBA00022833"/>
    </source>
</evidence>
<dbReference type="FunFam" id="3.90.530.10:FF:000003">
    <property type="entry name" value="Dna repair rad14 protein"/>
    <property type="match status" value="1"/>
</dbReference>
<evidence type="ECO:0000313" key="13">
    <source>
        <dbReference type="EMBL" id="EEH05529.1"/>
    </source>
</evidence>
<dbReference type="Proteomes" id="UP000001631">
    <property type="component" value="Unassembled WGS sequence"/>
</dbReference>
<dbReference type="VEuPathDB" id="FungiDB:I7I50_06006"/>
<dbReference type="STRING" id="447093.C0NRL3"/>
<feature type="region of interest" description="Disordered" evidence="11">
    <location>
        <begin position="296"/>
        <end position="319"/>
    </location>
</feature>
<feature type="domain" description="XPA C-terminal" evidence="12">
    <location>
        <begin position="196"/>
        <end position="246"/>
    </location>
</feature>
<sequence length="486" mass="55585">MSNTQTPLTPEQLRRIEVRRMKAKVLREQEDAAVRSGSLPSSLATPGQKRPSSAISPSKPRSSSRDTRCNKSDGRSLDEIRPARNFAKYVEFDLSKMTDTKGGFLTAEDDPHNKVLYSGERDEKPTQMTFKEWERYQLLRSLQRDKAGPFEPGLSVLNTTKQKSCRECGSIEIDWKWEETLRCAVCNPCKEKFPEKYSLLTKTEAKEDYLLTDPELKDEELLPHLERPNPHKATWNNMMLYLRFQVEQYAFSPKKWGSPEALDAEFEKRGAAKKRQREAKFKSKLHDLKKRTRVEAYRRSRQAAAEAGSREHFGDDLGSGKHVHQWRRLVDNPETGIGVKAYPTYGSATLSDFGWAHFATRAKELNHHQRHGGIEAGGTWLFLSSTTLLPLVLGGLGSSWVPNHQSPPSWQENVHYFLQNGCSGRYSLFDINVTAKAKRKAGLSYLRILNRFRSFEFQRGFKTTTDDGRRSADYTQRITISNAFIA</sequence>
<dbReference type="InParanoid" id="C0NRL3"/>
<evidence type="ECO:0000256" key="3">
    <source>
        <dbReference type="ARBA" id="ARBA00022723"/>
    </source>
</evidence>
<comment type="subcellular location">
    <subcellularLocation>
        <location evidence="1">Nucleus</location>
    </subcellularLocation>
</comment>
<dbReference type="Gene3D" id="3.90.530.10">
    <property type="entry name" value="XPA C-terminal domain"/>
    <property type="match status" value="1"/>
</dbReference>